<dbReference type="SUPFAM" id="SSF55785">
    <property type="entry name" value="PYP-like sensor domain (PAS domain)"/>
    <property type="match status" value="1"/>
</dbReference>
<dbReference type="SMART" id="SM00448">
    <property type="entry name" value="REC"/>
    <property type="match status" value="1"/>
</dbReference>
<dbReference type="PANTHER" id="PTHR43711:SF26">
    <property type="entry name" value="SENSOR HISTIDINE KINASE RCSC"/>
    <property type="match status" value="1"/>
</dbReference>
<name>A0ABP9DBU3_9BACT</name>
<dbReference type="CDD" id="cd00075">
    <property type="entry name" value="HATPase"/>
    <property type="match status" value="1"/>
</dbReference>
<dbReference type="InterPro" id="IPR003661">
    <property type="entry name" value="HisK_dim/P_dom"/>
</dbReference>
<gene>
    <name evidence="10" type="ORF">GCM10023331_13820</name>
</gene>
<evidence type="ECO:0000256" key="6">
    <source>
        <dbReference type="ARBA" id="ARBA00023012"/>
    </source>
</evidence>
<protein>
    <recommendedName>
        <fullName evidence="2">histidine kinase</fullName>
        <ecNumber evidence="2">2.7.13.3</ecNumber>
    </recommendedName>
</protein>
<proteinExistence type="predicted"/>
<evidence type="ECO:0000256" key="1">
    <source>
        <dbReference type="ARBA" id="ARBA00000085"/>
    </source>
</evidence>
<evidence type="ECO:0000313" key="11">
    <source>
        <dbReference type="Proteomes" id="UP001500298"/>
    </source>
</evidence>
<dbReference type="SMART" id="SM00387">
    <property type="entry name" value="HATPase_c"/>
    <property type="match status" value="1"/>
</dbReference>
<dbReference type="CDD" id="cd00082">
    <property type="entry name" value="HisKA"/>
    <property type="match status" value="1"/>
</dbReference>
<dbReference type="PRINTS" id="PR00344">
    <property type="entry name" value="BCTRLSENSOR"/>
</dbReference>
<evidence type="ECO:0000256" key="4">
    <source>
        <dbReference type="ARBA" id="ARBA00022679"/>
    </source>
</evidence>
<dbReference type="PROSITE" id="PS50110">
    <property type="entry name" value="RESPONSE_REGULATORY"/>
    <property type="match status" value="1"/>
</dbReference>
<keyword evidence="5" id="KW-0418">Kinase</keyword>
<evidence type="ECO:0000259" key="8">
    <source>
        <dbReference type="PROSITE" id="PS50109"/>
    </source>
</evidence>
<dbReference type="CDD" id="cd00156">
    <property type="entry name" value="REC"/>
    <property type="match status" value="1"/>
</dbReference>
<dbReference type="Pfam" id="PF02518">
    <property type="entry name" value="HATPase_c"/>
    <property type="match status" value="1"/>
</dbReference>
<dbReference type="Gene3D" id="3.40.50.2300">
    <property type="match status" value="1"/>
</dbReference>
<keyword evidence="3 7" id="KW-0597">Phosphoprotein</keyword>
<keyword evidence="4" id="KW-0808">Transferase</keyword>
<dbReference type="InterPro" id="IPR001789">
    <property type="entry name" value="Sig_transdc_resp-reg_receiver"/>
</dbReference>
<dbReference type="InterPro" id="IPR035965">
    <property type="entry name" value="PAS-like_dom_sf"/>
</dbReference>
<dbReference type="SUPFAM" id="SSF55874">
    <property type="entry name" value="ATPase domain of HSP90 chaperone/DNA topoisomerase II/histidine kinase"/>
    <property type="match status" value="1"/>
</dbReference>
<dbReference type="InterPro" id="IPR005467">
    <property type="entry name" value="His_kinase_dom"/>
</dbReference>
<dbReference type="SMART" id="SM00388">
    <property type="entry name" value="HisKA"/>
    <property type="match status" value="1"/>
</dbReference>
<accession>A0ABP9DBU3</accession>
<feature type="domain" description="Response regulatory" evidence="9">
    <location>
        <begin position="6"/>
        <end position="123"/>
    </location>
</feature>
<comment type="catalytic activity">
    <reaction evidence="1">
        <text>ATP + protein L-histidine = ADP + protein N-phospho-L-histidine.</text>
        <dbReference type="EC" id="2.7.13.3"/>
    </reaction>
</comment>
<sequence>MSDIIRILLVDDDEDDYLIAEDLLEDIKTQEYELDWIPDYDTALDVIRDNRHEAYIIDYRLGAQTGLDLVHASQEDGIHRPFILLTGQGDIETDERAMKAGAFDYMVKGEITSAQLERSIRHSIQHSKNIQKIRSLNERLEERVRKRTRMLDKAIQDLQLSNEYLQKQISERAKAEEALLKSQHIYRTIANNFPNGIICVLDIHHHIVFADGKELGKLEVNVDELIGKNVHEFSALPLNNQQALQLAFKGEESMYETQVNHKQYSVSVVPFPVSKGGVISQVMCVAIDISNQKNIENEIKKALQREKELNELKSRFVSMASHEFRTPLSTILSSASLIARYPEAHQQEKRDKHIERIKSSVNNLTQILNDFLSLSKMEEGKTMLHLSTFELSQEVQSICEEMYAVKKIGQSINYQHEGEEIICRSDKQVIKNILINLLSNAIKYSSAGKTIWVRTHQKGDHLCLSVKDEGIGIPKSEQGHLFERFFRAENATNIQGTGLGLHIVKKYVDLIKGDISFDSQLDEGTTFKISLPQNIR</sequence>
<dbReference type="Pfam" id="PF00072">
    <property type="entry name" value="Response_reg"/>
    <property type="match status" value="1"/>
</dbReference>
<evidence type="ECO:0000259" key="9">
    <source>
        <dbReference type="PROSITE" id="PS50110"/>
    </source>
</evidence>
<dbReference type="InterPro" id="IPR036890">
    <property type="entry name" value="HATPase_C_sf"/>
</dbReference>
<comment type="caution">
    <text evidence="10">The sequence shown here is derived from an EMBL/GenBank/DDBJ whole genome shotgun (WGS) entry which is preliminary data.</text>
</comment>
<dbReference type="Gene3D" id="1.10.287.130">
    <property type="match status" value="1"/>
</dbReference>
<feature type="domain" description="Histidine kinase" evidence="8">
    <location>
        <begin position="319"/>
        <end position="535"/>
    </location>
</feature>
<dbReference type="SUPFAM" id="SSF52172">
    <property type="entry name" value="CheY-like"/>
    <property type="match status" value="1"/>
</dbReference>
<reference evidence="11" key="1">
    <citation type="journal article" date="2019" name="Int. J. Syst. Evol. Microbiol.">
        <title>The Global Catalogue of Microorganisms (GCM) 10K type strain sequencing project: providing services to taxonomists for standard genome sequencing and annotation.</title>
        <authorList>
            <consortium name="The Broad Institute Genomics Platform"/>
            <consortium name="The Broad Institute Genome Sequencing Center for Infectious Disease"/>
            <person name="Wu L."/>
            <person name="Ma J."/>
        </authorList>
    </citation>
    <scope>NUCLEOTIDE SEQUENCE [LARGE SCALE GENOMIC DNA]</scope>
    <source>
        <strain evidence="11">JCM 18326</strain>
    </source>
</reference>
<dbReference type="PANTHER" id="PTHR43711">
    <property type="entry name" value="TWO-COMPONENT HISTIDINE KINASE"/>
    <property type="match status" value="1"/>
</dbReference>
<evidence type="ECO:0000256" key="2">
    <source>
        <dbReference type="ARBA" id="ARBA00012438"/>
    </source>
</evidence>
<feature type="modified residue" description="4-aspartylphosphate" evidence="7">
    <location>
        <position position="58"/>
    </location>
</feature>
<evidence type="ECO:0000256" key="5">
    <source>
        <dbReference type="ARBA" id="ARBA00022777"/>
    </source>
</evidence>
<dbReference type="SUPFAM" id="SSF47384">
    <property type="entry name" value="Homodimeric domain of signal transducing histidine kinase"/>
    <property type="match status" value="1"/>
</dbReference>
<dbReference type="EMBL" id="BAABJX010000022">
    <property type="protein sequence ID" value="GAA4829820.1"/>
    <property type="molecule type" value="Genomic_DNA"/>
</dbReference>
<keyword evidence="6" id="KW-0902">Two-component regulatory system</keyword>
<dbReference type="Pfam" id="PF00512">
    <property type="entry name" value="HisKA"/>
    <property type="match status" value="1"/>
</dbReference>
<keyword evidence="11" id="KW-1185">Reference proteome</keyword>
<dbReference type="PROSITE" id="PS50109">
    <property type="entry name" value="HIS_KIN"/>
    <property type="match status" value="1"/>
</dbReference>
<dbReference type="InterPro" id="IPR011006">
    <property type="entry name" value="CheY-like_superfamily"/>
</dbReference>
<organism evidence="10 11">
    <name type="scientific">Algivirga pacifica</name>
    <dbReference type="NCBI Taxonomy" id="1162670"/>
    <lineage>
        <taxon>Bacteria</taxon>
        <taxon>Pseudomonadati</taxon>
        <taxon>Bacteroidota</taxon>
        <taxon>Cytophagia</taxon>
        <taxon>Cytophagales</taxon>
        <taxon>Flammeovirgaceae</taxon>
        <taxon>Algivirga</taxon>
    </lineage>
</organism>
<dbReference type="Gene3D" id="3.30.565.10">
    <property type="entry name" value="Histidine kinase-like ATPase, C-terminal domain"/>
    <property type="match status" value="1"/>
</dbReference>
<dbReference type="Gene3D" id="3.30.450.20">
    <property type="entry name" value="PAS domain"/>
    <property type="match status" value="1"/>
</dbReference>
<dbReference type="InterPro" id="IPR036097">
    <property type="entry name" value="HisK_dim/P_sf"/>
</dbReference>
<dbReference type="RefSeq" id="WP_345370389.1">
    <property type="nucleotide sequence ID" value="NZ_BAABJX010000022.1"/>
</dbReference>
<evidence type="ECO:0000313" key="10">
    <source>
        <dbReference type="EMBL" id="GAA4829820.1"/>
    </source>
</evidence>
<dbReference type="InterPro" id="IPR050736">
    <property type="entry name" value="Sensor_HK_Regulatory"/>
</dbReference>
<dbReference type="InterPro" id="IPR003594">
    <property type="entry name" value="HATPase_dom"/>
</dbReference>
<evidence type="ECO:0000256" key="7">
    <source>
        <dbReference type="PROSITE-ProRule" id="PRU00169"/>
    </source>
</evidence>
<dbReference type="EC" id="2.7.13.3" evidence="2"/>
<dbReference type="InterPro" id="IPR004358">
    <property type="entry name" value="Sig_transdc_His_kin-like_C"/>
</dbReference>
<dbReference type="Proteomes" id="UP001500298">
    <property type="component" value="Unassembled WGS sequence"/>
</dbReference>
<evidence type="ECO:0000256" key="3">
    <source>
        <dbReference type="ARBA" id="ARBA00022553"/>
    </source>
</evidence>